<accession>A0A8P4KLZ1</accession>
<dbReference type="GeneTree" id="ENSGT00940000163969"/>
<evidence type="ECO:0000256" key="4">
    <source>
        <dbReference type="ARBA" id="ARBA00023125"/>
    </source>
</evidence>
<dbReference type="OMA" id="EANIMHY"/>
<organism evidence="8 9">
    <name type="scientific">Dicentrarchus labrax</name>
    <name type="common">European seabass</name>
    <name type="synonym">Morone labrax</name>
    <dbReference type="NCBI Taxonomy" id="13489"/>
    <lineage>
        <taxon>Eukaryota</taxon>
        <taxon>Metazoa</taxon>
        <taxon>Chordata</taxon>
        <taxon>Craniata</taxon>
        <taxon>Vertebrata</taxon>
        <taxon>Euteleostomi</taxon>
        <taxon>Actinopterygii</taxon>
        <taxon>Neopterygii</taxon>
        <taxon>Teleostei</taxon>
        <taxon>Neoteleostei</taxon>
        <taxon>Acanthomorphata</taxon>
        <taxon>Eupercaria</taxon>
        <taxon>Moronidae</taxon>
        <taxon>Dicentrarchus</taxon>
    </lineage>
</organism>
<feature type="domain" description="THAP-type" evidence="7">
    <location>
        <begin position="1"/>
        <end position="85"/>
    </location>
</feature>
<evidence type="ECO:0000313" key="8">
    <source>
        <dbReference type="Ensembl" id="ENSDLAP00005079485.1"/>
    </source>
</evidence>
<evidence type="ECO:0000256" key="1">
    <source>
        <dbReference type="ARBA" id="ARBA00022723"/>
    </source>
</evidence>
<keyword evidence="4 5" id="KW-0238">DNA-binding</keyword>
<sequence>MAHTSCSVLGCTTQHSTIHSLPASEDLLVQWIHFIYDGNVPARVGKRLYVCANHFLTDCFQNLGQVNAGLAKRLLLVEGAVPTVRGSTVEEVTASTSRLVDRVHHVACQTDPPSTRKIGTQLSMKTLQPHFRSTGTQKTVSCTDVGVGTSAVAFSASLPTQIKRPCKRRRLEQEEKEEEEEEENPLEGSSVDIEEPHDSTYDPADTLTESADVTMEYSTPVHKTPTYIVYESCLMELFEVCPVCKRECDVQRRKLGTFLSVEQRCPHCEFSRKWNSQPIVGSTPAGNLQLSTAVYATGASFFKLEKIFRAMQLKMFHYDSFRRHVRMYIEPAIVHRWKTAQTAMLEQLSEQQSVILGGDLRVYSPGHSAKFGSYTMMDLRSNTVIDLQLVQSNEVGGSYHMEKEGLKRSLAVLEDRGVTIDSIVTDRHPQIQKFLREANIMHYYDVWHMEKGLSKKLLKISQNKECEKLKKWLLSIKNHIYWTAASSTSGPERAAKWMSILNHVQDIHTHEDPVFPQCLHPTRTSRDKSKWLTAGTTAFCRLEKVLTNKRVLKDVEKLSPHYQTSSLEAFHSVILRFAPKSVVFPFLGMLCRLYLAALHFNENVGRLQATTSAGEGECTAKPVKEQPTFHYVDEILDLVFEKVFPDPGPYADEVLKISIPEDLSAQFDRPDKKNRTYMP</sequence>
<dbReference type="SMART" id="SM00980">
    <property type="entry name" value="THAP"/>
    <property type="match status" value="1"/>
</dbReference>
<dbReference type="RefSeq" id="XP_051255127.1">
    <property type="nucleotide sequence ID" value="XM_051399167.1"/>
</dbReference>
<dbReference type="OrthoDB" id="5814287at2759"/>
<reference evidence="8" key="2">
    <citation type="submission" date="2025-09" db="UniProtKB">
        <authorList>
            <consortium name="Ensembl"/>
        </authorList>
    </citation>
    <scope>IDENTIFICATION</scope>
</reference>
<dbReference type="GO" id="GO:0008270">
    <property type="term" value="F:zinc ion binding"/>
    <property type="evidence" value="ECO:0007669"/>
    <property type="project" value="UniProtKB-KW"/>
</dbReference>
<gene>
    <name evidence="8" type="primary">LOC127362901</name>
</gene>
<reference evidence="8" key="1">
    <citation type="submission" date="2025-08" db="UniProtKB">
        <authorList>
            <consortium name="Ensembl"/>
        </authorList>
    </citation>
    <scope>IDENTIFICATION</scope>
</reference>
<evidence type="ECO:0000256" key="5">
    <source>
        <dbReference type="PROSITE-ProRule" id="PRU00309"/>
    </source>
</evidence>
<name>A0A8P4KLZ1_DICLA</name>
<evidence type="ECO:0000256" key="2">
    <source>
        <dbReference type="ARBA" id="ARBA00022771"/>
    </source>
</evidence>
<dbReference type="Ensembl" id="ENSDLAT00005079972.1">
    <property type="protein sequence ID" value="ENSDLAP00005079485.1"/>
    <property type="gene ID" value="ENSDLAG00005027099.1"/>
</dbReference>
<keyword evidence="1" id="KW-0479">Metal-binding</keyword>
<keyword evidence="3" id="KW-0862">Zinc</keyword>
<evidence type="ECO:0000256" key="3">
    <source>
        <dbReference type="ARBA" id="ARBA00022833"/>
    </source>
</evidence>
<protein>
    <recommendedName>
        <fullName evidence="7">THAP-type domain-containing protein</fullName>
    </recommendedName>
</protein>
<proteinExistence type="predicted"/>
<dbReference type="PROSITE" id="PS50950">
    <property type="entry name" value="ZF_THAP"/>
    <property type="match status" value="1"/>
</dbReference>
<keyword evidence="2 5" id="KW-0863">Zinc-finger</keyword>
<dbReference type="Proteomes" id="UP000694389">
    <property type="component" value="Unassembled WGS sequence"/>
</dbReference>
<feature type="region of interest" description="Disordered" evidence="6">
    <location>
        <begin position="169"/>
        <end position="205"/>
    </location>
</feature>
<evidence type="ECO:0000259" key="7">
    <source>
        <dbReference type="PROSITE" id="PS50950"/>
    </source>
</evidence>
<dbReference type="PANTHER" id="PTHR31751">
    <property type="entry name" value="SI:CH211-108C17.2-RELATED-RELATED"/>
    <property type="match status" value="1"/>
</dbReference>
<dbReference type="SUPFAM" id="SSF57716">
    <property type="entry name" value="Glucocorticoid receptor-like (DNA-binding domain)"/>
    <property type="match status" value="1"/>
</dbReference>
<keyword evidence="9" id="KW-1185">Reference proteome</keyword>
<dbReference type="GO" id="GO:0003677">
    <property type="term" value="F:DNA binding"/>
    <property type="evidence" value="ECO:0007669"/>
    <property type="project" value="UniProtKB-UniRule"/>
</dbReference>
<dbReference type="AlphaFoldDB" id="A0A8P4KLZ1"/>
<dbReference type="PANTHER" id="PTHR31751:SF44">
    <property type="entry name" value="SI:CH211-211K8.4-RELATED"/>
    <property type="match status" value="1"/>
</dbReference>
<feature type="compositionally biased region" description="Acidic residues" evidence="6">
    <location>
        <begin position="174"/>
        <end position="185"/>
    </location>
</feature>
<dbReference type="InterPro" id="IPR006612">
    <property type="entry name" value="THAP_Znf"/>
</dbReference>
<evidence type="ECO:0000256" key="6">
    <source>
        <dbReference type="SAM" id="MobiDB-lite"/>
    </source>
</evidence>
<evidence type="ECO:0000313" key="9">
    <source>
        <dbReference type="Proteomes" id="UP000694389"/>
    </source>
</evidence>
<dbReference type="GeneID" id="127362901"/>
<dbReference type="SMART" id="SM00692">
    <property type="entry name" value="DM3"/>
    <property type="match status" value="1"/>
</dbReference>
<dbReference type="Pfam" id="PF05485">
    <property type="entry name" value="THAP"/>
    <property type="match status" value="1"/>
</dbReference>